<dbReference type="InterPro" id="IPR013525">
    <property type="entry name" value="ABC2_TM"/>
</dbReference>
<keyword evidence="3 6" id="KW-0812">Transmembrane</keyword>
<dbReference type="Proteomes" id="UP001275436">
    <property type="component" value="Unassembled WGS sequence"/>
</dbReference>
<feature type="domain" description="ABC-2 type transporter transmembrane" evidence="7">
    <location>
        <begin position="25"/>
        <end position="399"/>
    </location>
</feature>
<dbReference type="EMBL" id="BSKO01000001">
    <property type="protein sequence ID" value="GLO66797.1"/>
    <property type="molecule type" value="Genomic_DNA"/>
</dbReference>
<evidence type="ECO:0000256" key="3">
    <source>
        <dbReference type="ARBA" id="ARBA00022692"/>
    </source>
</evidence>
<dbReference type="PANTHER" id="PTHR30294">
    <property type="entry name" value="MEMBRANE COMPONENT OF ABC TRANSPORTER YHHJ-RELATED"/>
    <property type="match status" value="1"/>
</dbReference>
<keyword evidence="2" id="KW-1003">Cell membrane</keyword>
<evidence type="ECO:0000259" key="7">
    <source>
        <dbReference type="Pfam" id="PF12698"/>
    </source>
</evidence>
<sequence>MTFTKHVGLFLKNHIVHLKRKCLTLPLLFMFPVLIVSLIGFMLYTFISQDEQDPIQVGLVDLDESEETQLMVQFLEGSSLFNRFLHINKLEENAAKKELEGNKITTYIAFPKNFIKDLYQGTTVDIPITGNRQQPAESYMIYETMESVVRHIRSSQANILTMNYYAKQFEMNDDERNDFVFQQFQEFLLYTISREQIIQENELSNQATSSPKDFFGIGIWFVVITIWVFMIYHFFSKETPAYIYQRMRLYGVTILQQISAQIIISLFVSLLFIIPSFYGTLYILDITLVNENLLRIILLITLFIFSLLLLIANLELIIPSKNFRMLIQSAFILLIILLSGAIIPTIYYPPFLQDVMPYIISYLAMDWIQQITLNGRYHAEYTPLLIIGGALLFLLLALSSWKERART</sequence>
<organism evidence="8 9">
    <name type="scientific">Oceanobacillus kimchii</name>
    <dbReference type="NCBI Taxonomy" id="746691"/>
    <lineage>
        <taxon>Bacteria</taxon>
        <taxon>Bacillati</taxon>
        <taxon>Bacillota</taxon>
        <taxon>Bacilli</taxon>
        <taxon>Bacillales</taxon>
        <taxon>Bacillaceae</taxon>
        <taxon>Oceanobacillus</taxon>
    </lineage>
</organism>
<name>A0ABQ5TKX7_9BACI</name>
<feature type="transmembrane region" description="Helical" evidence="6">
    <location>
        <begin position="326"/>
        <end position="348"/>
    </location>
</feature>
<accession>A0ABQ5TKX7</accession>
<gene>
    <name evidence="8" type="ORF">MACH08_25810</name>
</gene>
<evidence type="ECO:0000256" key="6">
    <source>
        <dbReference type="SAM" id="Phobius"/>
    </source>
</evidence>
<evidence type="ECO:0000313" key="8">
    <source>
        <dbReference type="EMBL" id="GLO66797.1"/>
    </source>
</evidence>
<keyword evidence="4 6" id="KW-1133">Transmembrane helix</keyword>
<protein>
    <recommendedName>
        <fullName evidence="7">ABC-2 type transporter transmembrane domain-containing protein</fullName>
    </recommendedName>
</protein>
<proteinExistence type="predicted"/>
<evidence type="ECO:0000313" key="9">
    <source>
        <dbReference type="Proteomes" id="UP001275436"/>
    </source>
</evidence>
<keyword evidence="5 6" id="KW-0472">Membrane</keyword>
<feature type="transmembrane region" description="Helical" evidence="6">
    <location>
        <begin position="293"/>
        <end position="314"/>
    </location>
</feature>
<feature type="transmembrane region" description="Helical" evidence="6">
    <location>
        <begin position="27"/>
        <end position="47"/>
    </location>
</feature>
<feature type="transmembrane region" description="Helical" evidence="6">
    <location>
        <begin position="247"/>
        <end position="273"/>
    </location>
</feature>
<comment type="caution">
    <text evidence="8">The sequence shown here is derived from an EMBL/GenBank/DDBJ whole genome shotgun (WGS) entry which is preliminary data.</text>
</comment>
<evidence type="ECO:0000256" key="4">
    <source>
        <dbReference type="ARBA" id="ARBA00022989"/>
    </source>
</evidence>
<dbReference type="InterPro" id="IPR051449">
    <property type="entry name" value="ABC-2_transporter_component"/>
</dbReference>
<evidence type="ECO:0000256" key="5">
    <source>
        <dbReference type="ARBA" id="ARBA00023136"/>
    </source>
</evidence>
<feature type="transmembrane region" description="Helical" evidence="6">
    <location>
        <begin position="214"/>
        <end position="235"/>
    </location>
</feature>
<evidence type="ECO:0000256" key="1">
    <source>
        <dbReference type="ARBA" id="ARBA00004651"/>
    </source>
</evidence>
<dbReference type="RefSeq" id="WP_317958215.1">
    <property type="nucleotide sequence ID" value="NZ_BSKO01000001.1"/>
</dbReference>
<dbReference type="PANTHER" id="PTHR30294:SF29">
    <property type="entry name" value="MULTIDRUG ABC TRANSPORTER PERMEASE YBHS-RELATED"/>
    <property type="match status" value="1"/>
</dbReference>
<keyword evidence="9" id="KW-1185">Reference proteome</keyword>
<dbReference type="Gene3D" id="3.40.1710.10">
    <property type="entry name" value="abc type-2 transporter like domain"/>
    <property type="match status" value="1"/>
</dbReference>
<reference evidence="8 9" key="1">
    <citation type="submission" date="2023-02" db="EMBL/GenBank/DDBJ databases">
        <title>Oceanobacillus kimchii IFOP_LL358 isolated form Alexandrium catenella lab strain.</title>
        <authorList>
            <person name="Gajardo G."/>
            <person name="Ueki S."/>
            <person name="Maruyama F."/>
        </authorList>
    </citation>
    <scope>NUCLEOTIDE SEQUENCE [LARGE SCALE GENOMIC DNA]</scope>
    <source>
        <strain evidence="8 9">IFOP_LL358</strain>
    </source>
</reference>
<feature type="transmembrane region" description="Helical" evidence="6">
    <location>
        <begin position="381"/>
        <end position="401"/>
    </location>
</feature>
<evidence type="ECO:0000256" key="2">
    <source>
        <dbReference type="ARBA" id="ARBA00022475"/>
    </source>
</evidence>
<dbReference type="Pfam" id="PF12698">
    <property type="entry name" value="ABC2_membrane_3"/>
    <property type="match status" value="1"/>
</dbReference>
<comment type="subcellular location">
    <subcellularLocation>
        <location evidence="1">Cell membrane</location>
        <topology evidence="1">Multi-pass membrane protein</topology>
    </subcellularLocation>
</comment>